<dbReference type="eggNOG" id="COG0697">
    <property type="taxonomic scope" value="Bacteria"/>
</dbReference>
<feature type="transmembrane region" description="Helical" evidence="2">
    <location>
        <begin position="170"/>
        <end position="192"/>
    </location>
</feature>
<organism evidence="4 5">
    <name type="scientific">Conexibacter woesei (strain DSM 14684 / CCUG 47730 / CIP 108061 / JCM 11494 / NBRC 100937 / ID131577)</name>
    <dbReference type="NCBI Taxonomy" id="469383"/>
    <lineage>
        <taxon>Bacteria</taxon>
        <taxon>Bacillati</taxon>
        <taxon>Actinomycetota</taxon>
        <taxon>Thermoleophilia</taxon>
        <taxon>Solirubrobacterales</taxon>
        <taxon>Conexibacteraceae</taxon>
        <taxon>Conexibacter</taxon>
    </lineage>
</organism>
<feature type="transmembrane region" description="Helical" evidence="2">
    <location>
        <begin position="141"/>
        <end position="164"/>
    </location>
</feature>
<keyword evidence="5" id="KW-1185">Reference proteome</keyword>
<evidence type="ECO:0000313" key="5">
    <source>
        <dbReference type="Proteomes" id="UP000008229"/>
    </source>
</evidence>
<dbReference type="OrthoDB" id="68076at2"/>
<dbReference type="PANTHER" id="PTHR22911">
    <property type="entry name" value="ACYL-MALONYL CONDENSING ENZYME-RELATED"/>
    <property type="match status" value="1"/>
</dbReference>
<accession>D3F631</accession>
<keyword evidence="2" id="KW-1133">Transmembrane helix</keyword>
<feature type="transmembrane region" description="Helical" evidence="2">
    <location>
        <begin position="31"/>
        <end position="51"/>
    </location>
</feature>
<protein>
    <recommendedName>
        <fullName evidence="3">EamA domain-containing protein</fullName>
    </recommendedName>
</protein>
<evidence type="ECO:0000256" key="2">
    <source>
        <dbReference type="SAM" id="Phobius"/>
    </source>
</evidence>
<dbReference type="STRING" id="469383.Cwoe_0268"/>
<proteinExistence type="inferred from homology"/>
<dbReference type="GO" id="GO:0016020">
    <property type="term" value="C:membrane"/>
    <property type="evidence" value="ECO:0007669"/>
    <property type="project" value="InterPro"/>
</dbReference>
<evidence type="ECO:0000256" key="1">
    <source>
        <dbReference type="ARBA" id="ARBA00007362"/>
    </source>
</evidence>
<reference evidence="4 5" key="1">
    <citation type="journal article" date="2010" name="Stand. Genomic Sci.">
        <title>Complete genome sequence of Conexibacter woesei type strain (ID131577).</title>
        <authorList>
            <person name="Pukall R."/>
            <person name="Lapidus A."/>
            <person name="Glavina Del Rio T."/>
            <person name="Copeland A."/>
            <person name="Tice H."/>
            <person name="Cheng J.-F."/>
            <person name="Lucas S."/>
            <person name="Chen F."/>
            <person name="Nolan M."/>
            <person name="Bruce D."/>
            <person name="Goodwin L."/>
            <person name="Pitluck S."/>
            <person name="Mavromatis K."/>
            <person name="Ivanova N."/>
            <person name="Ovchinnikova G."/>
            <person name="Pati A."/>
            <person name="Chen A."/>
            <person name="Palaniappan K."/>
            <person name="Land M."/>
            <person name="Hauser L."/>
            <person name="Chang Y.-J."/>
            <person name="Jeffries C.D."/>
            <person name="Chain P."/>
            <person name="Meincke L."/>
            <person name="Sims D."/>
            <person name="Brettin T."/>
            <person name="Detter J.C."/>
            <person name="Rohde M."/>
            <person name="Goeker M."/>
            <person name="Bristow J."/>
            <person name="Eisen J.A."/>
            <person name="Markowitz V."/>
            <person name="Kyrpides N.C."/>
            <person name="Klenk H.-P."/>
            <person name="Hugenholtz P."/>
        </authorList>
    </citation>
    <scope>NUCLEOTIDE SEQUENCE [LARGE SCALE GENOMIC DNA]</scope>
    <source>
        <strain evidence="5">DSM 14684 / CIP 108061 / JCM 11494 / NBRC 100937 / ID131577</strain>
    </source>
</reference>
<feature type="transmembrane region" description="Helical" evidence="2">
    <location>
        <begin position="231"/>
        <end position="249"/>
    </location>
</feature>
<feature type="transmembrane region" description="Helical" evidence="2">
    <location>
        <begin position="111"/>
        <end position="129"/>
    </location>
</feature>
<gene>
    <name evidence="4" type="ordered locus">Cwoe_0268</name>
</gene>
<feature type="domain" description="EamA" evidence="3">
    <location>
        <begin position="145"/>
        <end position="276"/>
    </location>
</feature>
<dbReference type="InterPro" id="IPR000620">
    <property type="entry name" value="EamA_dom"/>
</dbReference>
<feature type="transmembrane region" description="Helical" evidence="2">
    <location>
        <begin position="261"/>
        <end position="279"/>
    </location>
</feature>
<name>D3F631_CONWI</name>
<dbReference type="Pfam" id="PF00892">
    <property type="entry name" value="EamA"/>
    <property type="match status" value="1"/>
</dbReference>
<reference evidence="5" key="2">
    <citation type="submission" date="2010-01" db="EMBL/GenBank/DDBJ databases">
        <title>The complete genome of Conexibacter woesei DSM 14684.</title>
        <authorList>
            <consortium name="US DOE Joint Genome Institute (JGI-PGF)"/>
            <person name="Lucas S."/>
            <person name="Copeland A."/>
            <person name="Lapidus A."/>
            <person name="Glavina del Rio T."/>
            <person name="Dalin E."/>
            <person name="Tice H."/>
            <person name="Bruce D."/>
            <person name="Goodwin L."/>
            <person name="Pitluck S."/>
            <person name="Kyrpides N."/>
            <person name="Mavromatis K."/>
            <person name="Ivanova N."/>
            <person name="Mikhailova N."/>
            <person name="Chertkov O."/>
            <person name="Brettin T."/>
            <person name="Detter J.C."/>
            <person name="Han C."/>
            <person name="Larimer F."/>
            <person name="Land M."/>
            <person name="Hauser L."/>
            <person name="Markowitz V."/>
            <person name="Cheng J.-F."/>
            <person name="Hugenholtz P."/>
            <person name="Woyke T."/>
            <person name="Wu D."/>
            <person name="Pukall R."/>
            <person name="Steenblock K."/>
            <person name="Schneider S."/>
            <person name="Klenk H.-P."/>
            <person name="Eisen J.A."/>
        </authorList>
    </citation>
    <scope>NUCLEOTIDE SEQUENCE [LARGE SCALE GENOMIC DNA]</scope>
    <source>
        <strain evidence="5">DSM 14684 / CIP 108061 / JCM 11494 / NBRC 100937 / ID131577</strain>
    </source>
</reference>
<dbReference type="RefSeq" id="WP_012931757.1">
    <property type="nucleotide sequence ID" value="NC_013739.1"/>
</dbReference>
<dbReference type="AlphaFoldDB" id="D3F631"/>
<dbReference type="KEGG" id="cwo:Cwoe_0268"/>
<dbReference type="EMBL" id="CP001854">
    <property type="protein sequence ID" value="ADB48704.1"/>
    <property type="molecule type" value="Genomic_DNA"/>
</dbReference>
<evidence type="ECO:0000313" key="4">
    <source>
        <dbReference type="EMBL" id="ADB48704.1"/>
    </source>
</evidence>
<dbReference type="InterPro" id="IPR037185">
    <property type="entry name" value="EmrE-like"/>
</dbReference>
<keyword evidence="2" id="KW-0812">Transmembrane</keyword>
<dbReference type="SUPFAM" id="SSF103481">
    <property type="entry name" value="Multidrug resistance efflux transporter EmrE"/>
    <property type="match status" value="1"/>
</dbReference>
<dbReference type="HOGENOM" id="CLU_082109_0_0_11"/>
<dbReference type="Proteomes" id="UP000008229">
    <property type="component" value="Chromosome"/>
</dbReference>
<sequence length="280" mass="27568" precursor="true">MTALLLSLGASLAWGVSDFGGGTAARRYSTITVLLFMRIGGVLAMGALALATTAPWVGSHWPFAVAAVATTIGGGLAMLRALAIGPMGIAAPIVAASGAVPAIFGLATGRAPSTVALAGLAVAAAGAVLASRAPGHRGERVAPAGVGFALLAALLIGSSLLLMHEASAESAVSAVLLERSLEALCLVLFVVLRPRLLSPTDGAGRLPLLAIGALESCAIVSFAAASTLGSLTSAAVLSSLYPVVTVLLARALHDERLSRAQLAGALLTLAGVVVVVATSA</sequence>
<feature type="transmembrane region" description="Helical" evidence="2">
    <location>
        <begin position="63"/>
        <end position="91"/>
    </location>
</feature>
<evidence type="ECO:0000259" key="3">
    <source>
        <dbReference type="Pfam" id="PF00892"/>
    </source>
</evidence>
<keyword evidence="2" id="KW-0472">Membrane</keyword>
<comment type="similarity">
    <text evidence="1">Belongs to the EamA transporter family.</text>
</comment>